<keyword evidence="7" id="KW-0862">Zinc</keyword>
<dbReference type="SUPFAM" id="SSF55166">
    <property type="entry name" value="Hedgehog/DD-peptidase"/>
    <property type="match status" value="1"/>
</dbReference>
<dbReference type="OrthoDB" id="9782994at2"/>
<dbReference type="Gene3D" id="3.30.1380.10">
    <property type="match status" value="1"/>
</dbReference>
<evidence type="ECO:0000256" key="4">
    <source>
        <dbReference type="ARBA" id="ARBA00022723"/>
    </source>
</evidence>
<keyword evidence="13" id="KW-1185">Reference proteome</keyword>
<comment type="cofactor">
    <cofactor evidence="1">
        <name>Zn(2+)</name>
        <dbReference type="ChEBI" id="CHEBI:29105"/>
    </cofactor>
</comment>
<keyword evidence="6" id="KW-0378">Hydrolase</keyword>
<dbReference type="PANTHER" id="PTHR37425">
    <property type="match status" value="1"/>
</dbReference>
<dbReference type="PANTHER" id="PTHR37425:SF1">
    <property type="entry name" value="OUTER MEMBRANE PROTEIN"/>
    <property type="match status" value="1"/>
</dbReference>
<organism evidence="12 13">
    <name type="scientific">Methyloprofundus sedimenti</name>
    <dbReference type="NCBI Taxonomy" id="1420851"/>
    <lineage>
        <taxon>Bacteria</taxon>
        <taxon>Pseudomonadati</taxon>
        <taxon>Pseudomonadota</taxon>
        <taxon>Gammaproteobacteria</taxon>
        <taxon>Methylococcales</taxon>
        <taxon>Methylococcaceae</taxon>
        <taxon>Methyloprofundus</taxon>
    </lineage>
</organism>
<gene>
    <name evidence="12" type="ORF">AU255_18950</name>
</gene>
<dbReference type="STRING" id="1420851.AU255_18950"/>
<accession>A0A1V8M156</accession>
<evidence type="ECO:0000256" key="8">
    <source>
        <dbReference type="ARBA" id="ARBA00023049"/>
    </source>
</evidence>
<reference evidence="12 13" key="1">
    <citation type="submission" date="2015-12" db="EMBL/GenBank/DDBJ databases">
        <authorList>
            <person name="Shamseldin A."/>
            <person name="Moawad H."/>
            <person name="Abd El-Rahim W.M."/>
            <person name="Sadowsky M.J."/>
        </authorList>
    </citation>
    <scope>NUCLEOTIDE SEQUENCE [LARGE SCALE GENOMIC DNA]</scope>
    <source>
        <strain evidence="12 13">WF1</strain>
    </source>
</reference>
<dbReference type="InterPro" id="IPR009045">
    <property type="entry name" value="Zn_M74/Hedgehog-like"/>
</dbReference>
<dbReference type="InterPro" id="IPR010275">
    <property type="entry name" value="MepK"/>
</dbReference>
<evidence type="ECO:0000256" key="7">
    <source>
        <dbReference type="ARBA" id="ARBA00022833"/>
    </source>
</evidence>
<dbReference type="Proteomes" id="UP000191980">
    <property type="component" value="Unassembled WGS sequence"/>
</dbReference>
<evidence type="ECO:0000256" key="10">
    <source>
        <dbReference type="ARBA" id="ARBA00093448"/>
    </source>
</evidence>
<comment type="similarity">
    <text evidence="10">Belongs to the peptidase M15 family.</text>
</comment>
<evidence type="ECO:0000256" key="3">
    <source>
        <dbReference type="ARBA" id="ARBA00022670"/>
    </source>
</evidence>
<evidence type="ECO:0000313" key="12">
    <source>
        <dbReference type="EMBL" id="OQK15238.1"/>
    </source>
</evidence>
<dbReference type="InterPro" id="IPR006311">
    <property type="entry name" value="TAT_signal"/>
</dbReference>
<name>A0A1V8M156_9GAMM</name>
<dbReference type="EMBL" id="LPUF01000005">
    <property type="protein sequence ID" value="OQK15238.1"/>
    <property type="molecule type" value="Genomic_DNA"/>
</dbReference>
<dbReference type="GO" id="GO:0071555">
    <property type="term" value="P:cell wall organization"/>
    <property type="evidence" value="ECO:0007669"/>
    <property type="project" value="UniProtKB-KW"/>
</dbReference>
<evidence type="ECO:0000256" key="9">
    <source>
        <dbReference type="ARBA" id="ARBA00023316"/>
    </source>
</evidence>
<evidence type="ECO:0000256" key="11">
    <source>
        <dbReference type="ARBA" id="ARBA00093666"/>
    </source>
</evidence>
<keyword evidence="5" id="KW-0732">Signal</keyword>
<dbReference type="AlphaFoldDB" id="A0A1V8M156"/>
<keyword evidence="4" id="KW-0479">Metal-binding</keyword>
<keyword evidence="9" id="KW-0961">Cell wall biogenesis/degradation</keyword>
<dbReference type="PROSITE" id="PS51318">
    <property type="entry name" value="TAT"/>
    <property type="match status" value="1"/>
</dbReference>
<evidence type="ECO:0000256" key="5">
    <source>
        <dbReference type="ARBA" id="ARBA00022729"/>
    </source>
</evidence>
<evidence type="ECO:0000256" key="1">
    <source>
        <dbReference type="ARBA" id="ARBA00001947"/>
    </source>
</evidence>
<protein>
    <recommendedName>
        <fullName evidence="11">Murein endopeptidase K</fullName>
    </recommendedName>
</protein>
<dbReference type="GO" id="GO:0008237">
    <property type="term" value="F:metallopeptidase activity"/>
    <property type="evidence" value="ECO:0007669"/>
    <property type="project" value="UniProtKB-KW"/>
</dbReference>
<proteinExistence type="inferred from homology"/>
<evidence type="ECO:0000313" key="13">
    <source>
        <dbReference type="Proteomes" id="UP000191980"/>
    </source>
</evidence>
<dbReference type="GO" id="GO:0006508">
    <property type="term" value="P:proteolysis"/>
    <property type="evidence" value="ECO:0007669"/>
    <property type="project" value="UniProtKB-KW"/>
</dbReference>
<dbReference type="GO" id="GO:0046872">
    <property type="term" value="F:metal ion binding"/>
    <property type="evidence" value="ECO:0007669"/>
    <property type="project" value="UniProtKB-KW"/>
</dbReference>
<evidence type="ECO:0000256" key="6">
    <source>
        <dbReference type="ARBA" id="ARBA00022801"/>
    </source>
</evidence>
<dbReference type="Pfam" id="PF05951">
    <property type="entry name" value="Peptidase_M15_2"/>
    <property type="match status" value="1"/>
</dbReference>
<dbReference type="RefSeq" id="WP_080524488.1">
    <property type="nucleotide sequence ID" value="NZ_LPUF01000005.1"/>
</dbReference>
<comment type="caution">
    <text evidence="12">The sequence shown here is derived from an EMBL/GenBank/DDBJ whole genome shotgun (WGS) entry which is preliminary data.</text>
</comment>
<keyword evidence="3" id="KW-0645">Protease</keyword>
<sequence>MNNISKTISRRSFLRYTLGATAAIAMPASYAGIARGSVVKNLKLHNLHTEEKIALSYFEQGEYITEALHDISYLLRDHRTGDVLAMDTGLIDLLYDLKSVLGAKQPLQVISGYRSPKTNAALHKKSSGVATKSLHMQGKAIDIRIEGIDTRDIQAAALSLARGGVGYYPRSNFVHIDTGRVRSW</sequence>
<evidence type="ECO:0000256" key="2">
    <source>
        <dbReference type="ARBA" id="ARBA00004776"/>
    </source>
</evidence>
<keyword evidence="8" id="KW-0482">Metalloprotease</keyword>
<dbReference type="CDD" id="cd14844">
    <property type="entry name" value="Zn-DD-carboxypeptidase_like"/>
    <property type="match status" value="1"/>
</dbReference>
<comment type="pathway">
    <text evidence="2">Cell wall biogenesis; cell wall polysaccharide biosynthesis.</text>
</comment>